<evidence type="ECO:0000259" key="1">
    <source>
        <dbReference type="Pfam" id="PF00931"/>
    </source>
</evidence>
<dbReference type="Gene3D" id="3.40.50.300">
    <property type="entry name" value="P-loop containing nucleotide triphosphate hydrolases"/>
    <property type="match status" value="1"/>
</dbReference>
<dbReference type="PANTHER" id="PTHR19338">
    <property type="entry name" value="TRANSLOCASE OF INNER MITOCHONDRIAL MEMBRANE 13 HOMOLOG"/>
    <property type="match status" value="1"/>
</dbReference>
<dbReference type="GO" id="GO:0043531">
    <property type="term" value="F:ADP binding"/>
    <property type="evidence" value="ECO:0007669"/>
    <property type="project" value="InterPro"/>
</dbReference>
<reference evidence="2 3" key="2">
    <citation type="journal article" date="2017" name="Genome Biol.">
        <title>New reference genome sequences of hot pepper reveal the massive evolution of plant disease-resistance genes by retroduplication.</title>
        <authorList>
            <person name="Kim S."/>
            <person name="Park J."/>
            <person name="Yeom S.I."/>
            <person name="Kim Y.M."/>
            <person name="Seo E."/>
            <person name="Kim K.T."/>
            <person name="Kim M.S."/>
            <person name="Lee J.M."/>
            <person name="Cheong K."/>
            <person name="Shin H.S."/>
            <person name="Kim S.B."/>
            <person name="Han K."/>
            <person name="Lee J."/>
            <person name="Park M."/>
            <person name="Lee H.A."/>
            <person name="Lee H.Y."/>
            <person name="Lee Y."/>
            <person name="Oh S."/>
            <person name="Lee J.H."/>
            <person name="Choi E."/>
            <person name="Choi E."/>
            <person name="Lee S.E."/>
            <person name="Jeon J."/>
            <person name="Kim H."/>
            <person name="Choi G."/>
            <person name="Song H."/>
            <person name="Lee J."/>
            <person name="Lee S.C."/>
            <person name="Kwon J.K."/>
            <person name="Lee H.Y."/>
            <person name="Koo N."/>
            <person name="Hong Y."/>
            <person name="Kim R.W."/>
            <person name="Kang W.H."/>
            <person name="Huh J.H."/>
            <person name="Kang B.C."/>
            <person name="Yang T.J."/>
            <person name="Lee Y.H."/>
            <person name="Bennetzen J.L."/>
            <person name="Choi D."/>
        </authorList>
    </citation>
    <scope>NUCLEOTIDE SEQUENCE [LARGE SCALE GENOMIC DNA]</scope>
    <source>
        <strain evidence="3">cv. CM334</strain>
    </source>
</reference>
<accession>A0A2G3ADI2</accession>
<dbReference type="PANTHER" id="PTHR19338:SF60">
    <property type="entry name" value="NB-ARC DOMAIN-CONTAINING PROTEIN"/>
    <property type="match status" value="1"/>
</dbReference>
<name>A0A2G3ADI2_CAPAN</name>
<evidence type="ECO:0000313" key="2">
    <source>
        <dbReference type="EMBL" id="PHT92295.1"/>
    </source>
</evidence>
<gene>
    <name evidence="2" type="ORF">T459_00177</name>
</gene>
<dbReference type="Proteomes" id="UP000222542">
    <property type="component" value="Unassembled WGS sequence"/>
</dbReference>
<proteinExistence type="predicted"/>
<sequence length="181" mass="20976">MLITLHYVKQSVAGMLFWRTLCWLEVLPKQWIIWKKRVKCLETQLLDSINLYELEKRSPYGYPQSWKVIQEEAVTTGSDSINEYLKKVMNARNDIDALPIADIVESDSEYSPILQDTVLDLDIDLMTVKSRLVGPPSNLDVISIVGMGEIGKTTPARQVYDDIYMEHHFYIRAWIIVSQMH</sequence>
<keyword evidence="3" id="KW-1185">Reference proteome</keyword>
<dbReference type="InterPro" id="IPR027417">
    <property type="entry name" value="P-loop_NTPase"/>
</dbReference>
<reference evidence="2 3" key="1">
    <citation type="journal article" date="2014" name="Nat. Genet.">
        <title>Genome sequence of the hot pepper provides insights into the evolution of pungency in Capsicum species.</title>
        <authorList>
            <person name="Kim S."/>
            <person name="Park M."/>
            <person name="Yeom S.I."/>
            <person name="Kim Y.M."/>
            <person name="Lee J.M."/>
            <person name="Lee H.A."/>
            <person name="Seo E."/>
            <person name="Choi J."/>
            <person name="Cheong K."/>
            <person name="Kim K.T."/>
            <person name="Jung K."/>
            <person name="Lee G.W."/>
            <person name="Oh S.K."/>
            <person name="Bae C."/>
            <person name="Kim S.B."/>
            <person name="Lee H.Y."/>
            <person name="Kim S.Y."/>
            <person name="Kim M.S."/>
            <person name="Kang B.C."/>
            <person name="Jo Y.D."/>
            <person name="Yang H.B."/>
            <person name="Jeong H.J."/>
            <person name="Kang W.H."/>
            <person name="Kwon J.K."/>
            <person name="Shin C."/>
            <person name="Lim J.Y."/>
            <person name="Park J.H."/>
            <person name="Huh J.H."/>
            <person name="Kim J.S."/>
            <person name="Kim B.D."/>
            <person name="Cohen O."/>
            <person name="Paran I."/>
            <person name="Suh M.C."/>
            <person name="Lee S.B."/>
            <person name="Kim Y.K."/>
            <person name="Shin Y."/>
            <person name="Noh S.J."/>
            <person name="Park J."/>
            <person name="Seo Y.S."/>
            <person name="Kwon S.Y."/>
            <person name="Kim H.A."/>
            <person name="Park J.M."/>
            <person name="Kim H.J."/>
            <person name="Choi S.B."/>
            <person name="Bosland P.W."/>
            <person name="Reeves G."/>
            <person name="Jo S.H."/>
            <person name="Lee B.W."/>
            <person name="Cho H.T."/>
            <person name="Choi H.S."/>
            <person name="Lee M.S."/>
            <person name="Yu Y."/>
            <person name="Do Choi Y."/>
            <person name="Park B.S."/>
            <person name="van Deynze A."/>
            <person name="Ashrafi H."/>
            <person name="Hill T."/>
            <person name="Kim W.T."/>
            <person name="Pai H.S."/>
            <person name="Ahn H.K."/>
            <person name="Yeam I."/>
            <person name="Giovannoni J.J."/>
            <person name="Rose J.K."/>
            <person name="Sorensen I."/>
            <person name="Lee S.J."/>
            <person name="Kim R.W."/>
            <person name="Choi I.Y."/>
            <person name="Choi B.S."/>
            <person name="Lim J.S."/>
            <person name="Lee Y.H."/>
            <person name="Choi D."/>
        </authorList>
    </citation>
    <scope>NUCLEOTIDE SEQUENCE [LARGE SCALE GENOMIC DNA]</scope>
    <source>
        <strain evidence="3">cv. CM334</strain>
    </source>
</reference>
<dbReference type="AlphaFoldDB" id="A0A2G3ADI2"/>
<evidence type="ECO:0000313" key="3">
    <source>
        <dbReference type="Proteomes" id="UP000222542"/>
    </source>
</evidence>
<dbReference type="SUPFAM" id="SSF52540">
    <property type="entry name" value="P-loop containing nucleoside triphosphate hydrolases"/>
    <property type="match status" value="1"/>
</dbReference>
<dbReference type="InterPro" id="IPR002182">
    <property type="entry name" value="NB-ARC"/>
</dbReference>
<dbReference type="Gramene" id="PHT92295">
    <property type="protein sequence ID" value="PHT92295"/>
    <property type="gene ID" value="T459_00177"/>
</dbReference>
<feature type="domain" description="NB-ARC" evidence="1">
    <location>
        <begin position="127"/>
        <end position="179"/>
    </location>
</feature>
<dbReference type="EMBL" id="AYRZ02000001">
    <property type="protein sequence ID" value="PHT92295.1"/>
    <property type="molecule type" value="Genomic_DNA"/>
</dbReference>
<comment type="caution">
    <text evidence="2">The sequence shown here is derived from an EMBL/GenBank/DDBJ whole genome shotgun (WGS) entry which is preliminary data.</text>
</comment>
<dbReference type="STRING" id="4072.A0A2G3ADI2"/>
<dbReference type="Pfam" id="PF00931">
    <property type="entry name" value="NB-ARC"/>
    <property type="match status" value="1"/>
</dbReference>
<protein>
    <recommendedName>
        <fullName evidence="1">NB-ARC domain-containing protein</fullName>
    </recommendedName>
</protein>
<organism evidence="2 3">
    <name type="scientific">Capsicum annuum</name>
    <name type="common">Capsicum pepper</name>
    <dbReference type="NCBI Taxonomy" id="4072"/>
    <lineage>
        <taxon>Eukaryota</taxon>
        <taxon>Viridiplantae</taxon>
        <taxon>Streptophyta</taxon>
        <taxon>Embryophyta</taxon>
        <taxon>Tracheophyta</taxon>
        <taxon>Spermatophyta</taxon>
        <taxon>Magnoliopsida</taxon>
        <taxon>eudicotyledons</taxon>
        <taxon>Gunneridae</taxon>
        <taxon>Pentapetalae</taxon>
        <taxon>asterids</taxon>
        <taxon>lamiids</taxon>
        <taxon>Solanales</taxon>
        <taxon>Solanaceae</taxon>
        <taxon>Solanoideae</taxon>
        <taxon>Capsiceae</taxon>
        <taxon>Capsicum</taxon>
    </lineage>
</organism>